<dbReference type="PANTHER" id="PTHR14430">
    <property type="entry name" value="RABIN3-RELATED"/>
    <property type="match status" value="1"/>
</dbReference>
<dbReference type="InterPro" id="IPR040351">
    <property type="entry name" value="RAB3IL/RAB3IP/Sec2"/>
</dbReference>
<keyword evidence="6" id="KW-1185">Reference proteome</keyword>
<feature type="region of interest" description="Disordered" evidence="3">
    <location>
        <begin position="1"/>
        <end position="21"/>
    </location>
</feature>
<dbReference type="Proteomes" id="UP000011761">
    <property type="component" value="Unassembled WGS sequence"/>
</dbReference>
<dbReference type="AlphaFoldDB" id="M2NH76"/>
<sequence length="243" mass="27161">MAEEDLPSGIHTAHDSGYSSGDILRVQELENENQTLAEKLSNASQQIAEYENGKRVLEARIRQLERIQQRQNALPEEAEDGAQAAAQPARPGVGRSFSFMSPRKPSPVSTSAHREKELEASLIKEQTLRIAAEQKVKDVTAEIEELSENLFQEANEMVAAERKENAELKKKIQELEGKVKDLTSQVGEHVVAGNPAGLRREVVRLGEKVKVLEERDVDRKRRLETIEAASKRVERVKAMLVPP</sequence>
<evidence type="ECO:0000313" key="6">
    <source>
        <dbReference type="Proteomes" id="UP000011761"/>
    </source>
</evidence>
<reference evidence="5 6" key="1">
    <citation type="journal article" date="2012" name="PLoS Pathog.">
        <title>Diverse lifestyles and strategies of plant pathogenesis encoded in the genomes of eighteen Dothideomycetes fungi.</title>
        <authorList>
            <person name="Ohm R.A."/>
            <person name="Feau N."/>
            <person name="Henrissat B."/>
            <person name="Schoch C.L."/>
            <person name="Horwitz B.A."/>
            <person name="Barry K.W."/>
            <person name="Condon B.J."/>
            <person name="Copeland A.C."/>
            <person name="Dhillon B."/>
            <person name="Glaser F."/>
            <person name="Hesse C.N."/>
            <person name="Kosti I."/>
            <person name="LaButti K."/>
            <person name="Lindquist E.A."/>
            <person name="Lucas S."/>
            <person name="Salamov A.A."/>
            <person name="Bradshaw R.E."/>
            <person name="Ciuffetti L."/>
            <person name="Hamelin R.C."/>
            <person name="Kema G.H.J."/>
            <person name="Lawrence C."/>
            <person name="Scott J.A."/>
            <person name="Spatafora J.W."/>
            <person name="Turgeon B.G."/>
            <person name="de Wit P.J.G.M."/>
            <person name="Zhong S."/>
            <person name="Goodwin S.B."/>
            <person name="Grigoriev I.V."/>
        </authorList>
    </citation>
    <scope>NUCLEOTIDE SEQUENCE [LARGE SCALE GENOMIC DNA]</scope>
    <source>
        <strain evidence="5 6">UAMH 10762</strain>
    </source>
</reference>
<dbReference type="GO" id="GO:0005085">
    <property type="term" value="F:guanyl-nucleotide exchange factor activity"/>
    <property type="evidence" value="ECO:0007669"/>
    <property type="project" value="InterPro"/>
</dbReference>
<protein>
    <recommendedName>
        <fullName evidence="4">GDP/GTP exchange factor Sec2 N-terminal domain-containing protein</fullName>
    </recommendedName>
</protein>
<dbReference type="Pfam" id="PF06428">
    <property type="entry name" value="Sec2p"/>
    <property type="match status" value="1"/>
</dbReference>
<organism evidence="5 6">
    <name type="scientific">Baudoinia panamericana (strain UAMH 10762)</name>
    <name type="common">Angels' share fungus</name>
    <name type="synonym">Baudoinia compniacensis (strain UAMH 10762)</name>
    <dbReference type="NCBI Taxonomy" id="717646"/>
    <lineage>
        <taxon>Eukaryota</taxon>
        <taxon>Fungi</taxon>
        <taxon>Dikarya</taxon>
        <taxon>Ascomycota</taxon>
        <taxon>Pezizomycotina</taxon>
        <taxon>Dothideomycetes</taxon>
        <taxon>Dothideomycetidae</taxon>
        <taxon>Mycosphaerellales</taxon>
        <taxon>Teratosphaeriaceae</taxon>
        <taxon>Baudoinia</taxon>
    </lineage>
</organism>
<dbReference type="EMBL" id="KB445553">
    <property type="protein sequence ID" value="EMC98380.1"/>
    <property type="molecule type" value="Genomic_DNA"/>
</dbReference>
<dbReference type="OrthoDB" id="5560525at2759"/>
<accession>M2NH76</accession>
<keyword evidence="1 2" id="KW-0175">Coiled coil</keyword>
<evidence type="ECO:0000259" key="4">
    <source>
        <dbReference type="Pfam" id="PF06428"/>
    </source>
</evidence>
<dbReference type="RefSeq" id="XP_007675026.1">
    <property type="nucleotide sequence ID" value="XM_007676836.1"/>
</dbReference>
<feature type="coiled-coil region" evidence="2">
    <location>
        <begin position="129"/>
        <end position="185"/>
    </location>
</feature>
<dbReference type="GeneID" id="19114191"/>
<feature type="region of interest" description="Disordered" evidence="3">
    <location>
        <begin position="71"/>
        <end position="117"/>
    </location>
</feature>
<dbReference type="GO" id="GO:0006887">
    <property type="term" value="P:exocytosis"/>
    <property type="evidence" value="ECO:0007669"/>
    <property type="project" value="TreeGrafter"/>
</dbReference>
<evidence type="ECO:0000313" key="5">
    <source>
        <dbReference type="EMBL" id="EMC98380.1"/>
    </source>
</evidence>
<dbReference type="SUPFAM" id="SSF144284">
    <property type="entry name" value="Sec2 N-terminal region"/>
    <property type="match status" value="1"/>
</dbReference>
<evidence type="ECO:0000256" key="2">
    <source>
        <dbReference type="SAM" id="Coils"/>
    </source>
</evidence>
<feature type="domain" description="GDP/GTP exchange factor Sec2 N-terminal" evidence="4">
    <location>
        <begin position="113"/>
        <end position="185"/>
    </location>
</feature>
<feature type="compositionally biased region" description="Low complexity" evidence="3">
    <location>
        <begin position="81"/>
        <end position="95"/>
    </location>
</feature>
<dbReference type="InterPro" id="IPR009449">
    <property type="entry name" value="Sec2_N"/>
</dbReference>
<evidence type="ECO:0000256" key="1">
    <source>
        <dbReference type="ARBA" id="ARBA00023054"/>
    </source>
</evidence>
<evidence type="ECO:0000256" key="3">
    <source>
        <dbReference type="SAM" id="MobiDB-lite"/>
    </source>
</evidence>
<name>M2NH76_BAUPA</name>
<dbReference type="STRING" id="717646.M2NH76"/>
<dbReference type="OMA" id="CADYEDQ"/>
<dbReference type="GO" id="GO:0070319">
    <property type="term" value="C:Golgi to plasma membrane transport vesicle"/>
    <property type="evidence" value="ECO:0007669"/>
    <property type="project" value="TreeGrafter"/>
</dbReference>
<dbReference type="KEGG" id="bcom:BAUCODRAFT_424385"/>
<gene>
    <name evidence="5" type="ORF">BAUCODRAFT_424385</name>
</gene>
<dbReference type="HOGENOM" id="CLU_1078355_0_0_1"/>
<dbReference type="Gene3D" id="1.20.5.4880">
    <property type="match status" value="1"/>
</dbReference>
<dbReference type="PANTHER" id="PTHR14430:SF4">
    <property type="entry name" value="GDP_GTP EXCHANGE FACTOR SEC2 N-TERMINAL DOMAIN-CONTAINING PROTEIN"/>
    <property type="match status" value="1"/>
</dbReference>
<proteinExistence type="predicted"/>
<dbReference type="GO" id="GO:0051286">
    <property type="term" value="C:cell tip"/>
    <property type="evidence" value="ECO:0007669"/>
    <property type="project" value="TreeGrafter"/>
</dbReference>
<dbReference type="eggNOG" id="ENOG502S1Y5">
    <property type="taxonomic scope" value="Eukaryota"/>
</dbReference>